<dbReference type="AlphaFoldDB" id="A0A921RTD8"/>
<protein>
    <submittedName>
        <fullName evidence="1">Uncharacterized protein</fullName>
    </submittedName>
</protein>
<evidence type="ECO:0000313" key="2">
    <source>
        <dbReference type="Proteomes" id="UP000807115"/>
    </source>
</evidence>
<accession>A0A921RTD8</accession>
<dbReference type="EMBL" id="CM027681">
    <property type="protein sequence ID" value="KAG0544792.1"/>
    <property type="molecule type" value="Genomic_DNA"/>
</dbReference>
<name>A0A921RTD8_SORBI</name>
<comment type="caution">
    <text evidence="1">The sequence shown here is derived from an EMBL/GenBank/DDBJ whole genome shotgun (WGS) entry which is preliminary data.</text>
</comment>
<reference evidence="1" key="2">
    <citation type="submission" date="2020-10" db="EMBL/GenBank/DDBJ databases">
        <authorList>
            <person name="Cooper E.A."/>
            <person name="Brenton Z.W."/>
            <person name="Flinn B.S."/>
            <person name="Jenkins J."/>
            <person name="Shu S."/>
            <person name="Flowers D."/>
            <person name="Luo F."/>
            <person name="Wang Y."/>
            <person name="Xia P."/>
            <person name="Barry K."/>
            <person name="Daum C."/>
            <person name="Lipzen A."/>
            <person name="Yoshinaga Y."/>
            <person name="Schmutz J."/>
            <person name="Saski C."/>
            <person name="Vermerris W."/>
            <person name="Kresovich S."/>
        </authorList>
    </citation>
    <scope>NUCLEOTIDE SEQUENCE</scope>
</reference>
<gene>
    <name evidence="1" type="ORF">BDA96_02G307300</name>
</gene>
<dbReference type="Proteomes" id="UP000807115">
    <property type="component" value="Chromosome 2"/>
</dbReference>
<organism evidence="1 2">
    <name type="scientific">Sorghum bicolor</name>
    <name type="common">Sorghum</name>
    <name type="synonym">Sorghum vulgare</name>
    <dbReference type="NCBI Taxonomy" id="4558"/>
    <lineage>
        <taxon>Eukaryota</taxon>
        <taxon>Viridiplantae</taxon>
        <taxon>Streptophyta</taxon>
        <taxon>Embryophyta</taxon>
        <taxon>Tracheophyta</taxon>
        <taxon>Spermatophyta</taxon>
        <taxon>Magnoliopsida</taxon>
        <taxon>Liliopsida</taxon>
        <taxon>Poales</taxon>
        <taxon>Poaceae</taxon>
        <taxon>PACMAD clade</taxon>
        <taxon>Panicoideae</taxon>
        <taxon>Andropogonodae</taxon>
        <taxon>Andropogoneae</taxon>
        <taxon>Sorghinae</taxon>
        <taxon>Sorghum</taxon>
    </lineage>
</organism>
<proteinExistence type="predicted"/>
<sequence length="169" mass="18241">MQRRRARACRVLNLNLNLNLNGTAGDNLVYGCRYPSRALLFLSCRRCAVASMGAWWCSVGDPGPRGGAACAPARHTTNVLGCQPPACHVQDAAGKVWRAAGSPKLLKAPHLVSMCTVHITAAYAWLIHQSSFPTVRVRTPGGATSLVRALFRYRSGGRCCMFPYVLNVG</sequence>
<reference evidence="1" key="1">
    <citation type="journal article" date="2019" name="BMC Genomics">
        <title>A new reference genome for Sorghum bicolor reveals high levels of sequence similarity between sweet and grain genotypes: implications for the genetics of sugar metabolism.</title>
        <authorList>
            <person name="Cooper E.A."/>
            <person name="Brenton Z.W."/>
            <person name="Flinn B.S."/>
            <person name="Jenkins J."/>
            <person name="Shu S."/>
            <person name="Flowers D."/>
            <person name="Luo F."/>
            <person name="Wang Y."/>
            <person name="Xia P."/>
            <person name="Barry K."/>
            <person name="Daum C."/>
            <person name="Lipzen A."/>
            <person name="Yoshinaga Y."/>
            <person name="Schmutz J."/>
            <person name="Saski C."/>
            <person name="Vermerris W."/>
            <person name="Kresovich S."/>
        </authorList>
    </citation>
    <scope>NUCLEOTIDE SEQUENCE</scope>
</reference>
<evidence type="ECO:0000313" key="1">
    <source>
        <dbReference type="EMBL" id="KAG0544792.1"/>
    </source>
</evidence>